<keyword evidence="4 6" id="KW-0472">Membrane</keyword>
<feature type="transmembrane region" description="Helical" evidence="6">
    <location>
        <begin position="414"/>
        <end position="434"/>
    </location>
</feature>
<evidence type="ECO:0000256" key="3">
    <source>
        <dbReference type="ARBA" id="ARBA00022989"/>
    </source>
</evidence>
<dbReference type="PANTHER" id="PTHR22950">
    <property type="entry name" value="AMINO ACID TRANSPORTER"/>
    <property type="match status" value="1"/>
</dbReference>
<dbReference type="PANTHER" id="PTHR22950:SF349">
    <property type="entry name" value="AMINO ACID TRANSPORTER TRANSMEMBRANE DOMAIN-CONTAINING PROTEIN"/>
    <property type="match status" value="1"/>
</dbReference>
<feature type="transmembrane region" description="Helical" evidence="6">
    <location>
        <begin position="223"/>
        <end position="243"/>
    </location>
</feature>
<keyword evidence="3 6" id="KW-1133">Transmembrane helix</keyword>
<feature type="transmembrane region" description="Helical" evidence="6">
    <location>
        <begin position="370"/>
        <end position="393"/>
    </location>
</feature>
<feature type="domain" description="Amino acid transporter transmembrane" evidence="7">
    <location>
        <begin position="96"/>
        <end position="498"/>
    </location>
</feature>
<comment type="subcellular location">
    <subcellularLocation>
        <location evidence="1">Membrane</location>
        <topology evidence="1">Multi-pass membrane protein</topology>
    </subcellularLocation>
</comment>
<evidence type="ECO:0000256" key="5">
    <source>
        <dbReference type="SAM" id="MobiDB-lite"/>
    </source>
</evidence>
<feature type="transmembrane region" description="Helical" evidence="6">
    <location>
        <begin position="440"/>
        <end position="460"/>
    </location>
</feature>
<feature type="transmembrane region" description="Helical" evidence="6">
    <location>
        <begin position="255"/>
        <end position="275"/>
    </location>
</feature>
<proteinExistence type="predicted"/>
<gene>
    <name evidence="8" type="ORF">PYX00_009058</name>
</gene>
<protein>
    <recommendedName>
        <fullName evidence="7">Amino acid transporter transmembrane domain-containing protein</fullName>
    </recommendedName>
</protein>
<dbReference type="GO" id="GO:0015179">
    <property type="term" value="F:L-amino acid transmembrane transporter activity"/>
    <property type="evidence" value="ECO:0007669"/>
    <property type="project" value="TreeGrafter"/>
</dbReference>
<feature type="transmembrane region" description="Helical" evidence="6">
    <location>
        <begin position="295"/>
        <end position="313"/>
    </location>
</feature>
<dbReference type="EMBL" id="JARGDH010000005">
    <property type="protein sequence ID" value="KAL0266548.1"/>
    <property type="molecule type" value="Genomic_DNA"/>
</dbReference>
<dbReference type="Pfam" id="PF01490">
    <property type="entry name" value="Aa_trans"/>
    <property type="match status" value="1"/>
</dbReference>
<evidence type="ECO:0000256" key="6">
    <source>
        <dbReference type="SAM" id="Phobius"/>
    </source>
</evidence>
<keyword evidence="2 6" id="KW-0812">Transmembrane</keyword>
<dbReference type="AlphaFoldDB" id="A0AAW2HA02"/>
<evidence type="ECO:0000256" key="4">
    <source>
        <dbReference type="ARBA" id="ARBA00023136"/>
    </source>
</evidence>
<reference evidence="8" key="1">
    <citation type="journal article" date="2024" name="Gigascience">
        <title>Chromosome-level genome of the poultry shaft louse Menopon gallinae provides insight into the host-switching and adaptive evolution of parasitic lice.</title>
        <authorList>
            <person name="Xu Y."/>
            <person name="Ma L."/>
            <person name="Liu S."/>
            <person name="Liang Y."/>
            <person name="Liu Q."/>
            <person name="He Z."/>
            <person name="Tian L."/>
            <person name="Duan Y."/>
            <person name="Cai W."/>
            <person name="Li H."/>
            <person name="Song F."/>
        </authorList>
    </citation>
    <scope>NUCLEOTIDE SEQUENCE</scope>
    <source>
        <strain evidence="8">Cailab_2023a</strain>
    </source>
</reference>
<sequence>MSGSLTVTINTAITNAQNKMKTKKDERQPLLTASQNEPLNDVYDRSPLPRPDIRNSPDNIVVHLPGAMENVSPDGKNFIDSDGDGYNPLLNRTLEHPTSNLDTMIHLLKGNIGTGILAMPDAFRNAGLIIGLFGTLLLGAICTHCMHMLVRCAHEQCKKRRMSAMGFSEVVESAFENGPSSLQPLAKYSKSIVNLFLCITQLGFCCVYFVFVEANIEDFLRHYGVHISKTAYLSIILVPMILLSLVKNLKFLTPVSLFASLLTVSGLGITFFYMLQGLPKTSTVHAYSSWAQLPLFFGTAIYAFEGIGVVLPLENNMKTPQDFGGWTGVLNTGMVIVACLYTAVGFFGYLKYGEAVKTGSITLNLPQDDILAQLVKLTMALAIFLSYGLQLYVPVNIMWPGIKKRLRSEKSQKFGEYALRVGLVIFTFGLAAVIPRLGDVISLVGAVSSSALAVIFPPIVEIITFWDSGLGKYNWMLWKDVLLILFGFLGFGFGSYASLYNIVAPIN</sequence>
<evidence type="ECO:0000256" key="2">
    <source>
        <dbReference type="ARBA" id="ARBA00022692"/>
    </source>
</evidence>
<name>A0AAW2HA02_9NEOP</name>
<feature type="transmembrane region" description="Helical" evidence="6">
    <location>
        <begin position="192"/>
        <end position="211"/>
    </location>
</feature>
<feature type="transmembrane region" description="Helical" evidence="6">
    <location>
        <begin position="481"/>
        <end position="503"/>
    </location>
</feature>
<accession>A0AAW2HA02</accession>
<comment type="caution">
    <text evidence="8">The sequence shown here is derived from an EMBL/GenBank/DDBJ whole genome shotgun (WGS) entry which is preliminary data.</text>
</comment>
<evidence type="ECO:0000256" key="1">
    <source>
        <dbReference type="ARBA" id="ARBA00004141"/>
    </source>
</evidence>
<evidence type="ECO:0000259" key="7">
    <source>
        <dbReference type="Pfam" id="PF01490"/>
    </source>
</evidence>
<organism evidence="8">
    <name type="scientific">Menopon gallinae</name>
    <name type="common">poultry shaft louse</name>
    <dbReference type="NCBI Taxonomy" id="328185"/>
    <lineage>
        <taxon>Eukaryota</taxon>
        <taxon>Metazoa</taxon>
        <taxon>Ecdysozoa</taxon>
        <taxon>Arthropoda</taxon>
        <taxon>Hexapoda</taxon>
        <taxon>Insecta</taxon>
        <taxon>Pterygota</taxon>
        <taxon>Neoptera</taxon>
        <taxon>Paraneoptera</taxon>
        <taxon>Psocodea</taxon>
        <taxon>Troctomorpha</taxon>
        <taxon>Phthiraptera</taxon>
        <taxon>Amblycera</taxon>
        <taxon>Menoponidae</taxon>
        <taxon>Menopon</taxon>
    </lineage>
</organism>
<feature type="region of interest" description="Disordered" evidence="5">
    <location>
        <begin position="18"/>
        <end position="57"/>
    </location>
</feature>
<evidence type="ECO:0000313" key="8">
    <source>
        <dbReference type="EMBL" id="KAL0266548.1"/>
    </source>
</evidence>
<dbReference type="GO" id="GO:0005774">
    <property type="term" value="C:vacuolar membrane"/>
    <property type="evidence" value="ECO:0007669"/>
    <property type="project" value="TreeGrafter"/>
</dbReference>
<feature type="transmembrane region" description="Helical" evidence="6">
    <location>
        <begin position="325"/>
        <end position="350"/>
    </location>
</feature>
<feature type="transmembrane region" description="Helical" evidence="6">
    <location>
        <begin position="126"/>
        <end position="150"/>
    </location>
</feature>
<dbReference type="InterPro" id="IPR013057">
    <property type="entry name" value="AA_transpt_TM"/>
</dbReference>